<evidence type="ECO:0000313" key="1">
    <source>
        <dbReference type="EMBL" id="MBL1077501.1"/>
    </source>
</evidence>
<organism evidence="1 2">
    <name type="scientific">Nocardia acididurans</name>
    <dbReference type="NCBI Taxonomy" id="2802282"/>
    <lineage>
        <taxon>Bacteria</taxon>
        <taxon>Bacillati</taxon>
        <taxon>Actinomycetota</taxon>
        <taxon>Actinomycetes</taxon>
        <taxon>Mycobacteriales</taxon>
        <taxon>Nocardiaceae</taxon>
        <taxon>Nocardia</taxon>
    </lineage>
</organism>
<accession>A0ABS1MAB6</accession>
<sequence>MEDTLRMLIAEHESRRMRQRMAWEARLERAQADPQAVVWAEREADRLAKYLEDRQAGGR</sequence>
<gene>
    <name evidence="1" type="ORF">JK358_24145</name>
</gene>
<reference evidence="1 2" key="1">
    <citation type="submission" date="2021-01" db="EMBL/GenBank/DDBJ databases">
        <title>WGS of actinomycetes isolated from Thailand.</title>
        <authorList>
            <person name="Thawai C."/>
        </authorList>
    </citation>
    <scope>NUCLEOTIDE SEQUENCE [LARGE SCALE GENOMIC DNA]</scope>
    <source>
        <strain evidence="1 2">LPG 2</strain>
    </source>
</reference>
<proteinExistence type="predicted"/>
<comment type="caution">
    <text evidence="1">The sequence shown here is derived from an EMBL/GenBank/DDBJ whole genome shotgun (WGS) entry which is preliminary data.</text>
</comment>
<keyword evidence="2" id="KW-1185">Reference proteome</keyword>
<protein>
    <submittedName>
        <fullName evidence="1">Uncharacterized protein</fullName>
    </submittedName>
</protein>
<dbReference type="RefSeq" id="WP_201950851.1">
    <property type="nucleotide sequence ID" value="NZ_JAERRJ010000009.1"/>
</dbReference>
<name>A0ABS1MAB6_9NOCA</name>
<dbReference type="Proteomes" id="UP000602198">
    <property type="component" value="Unassembled WGS sequence"/>
</dbReference>
<dbReference type="EMBL" id="JAERRJ010000009">
    <property type="protein sequence ID" value="MBL1077501.1"/>
    <property type="molecule type" value="Genomic_DNA"/>
</dbReference>
<evidence type="ECO:0000313" key="2">
    <source>
        <dbReference type="Proteomes" id="UP000602198"/>
    </source>
</evidence>